<evidence type="ECO:0000313" key="1">
    <source>
        <dbReference type="EMBL" id="MFH6604726.1"/>
    </source>
</evidence>
<dbReference type="Proteomes" id="UP001595191">
    <property type="component" value="Unassembled WGS sequence"/>
</dbReference>
<organism evidence="1 2">
    <name type="scientific">Meishania litoralis</name>
    <dbReference type="NCBI Taxonomy" id="3434685"/>
    <lineage>
        <taxon>Bacteria</taxon>
        <taxon>Pseudomonadati</taxon>
        <taxon>Bacteroidota</taxon>
        <taxon>Flavobacteriia</taxon>
        <taxon>Flavobacteriales</taxon>
        <taxon>Flavobacteriaceae</taxon>
        <taxon>Meishania</taxon>
    </lineage>
</organism>
<protein>
    <submittedName>
        <fullName evidence="1">MFS transporter</fullName>
    </submittedName>
</protein>
<accession>A0ACC7LND0</accession>
<evidence type="ECO:0000313" key="2">
    <source>
        <dbReference type="Proteomes" id="UP001595191"/>
    </source>
</evidence>
<reference evidence="1" key="1">
    <citation type="submission" date="2024-09" db="EMBL/GenBank/DDBJ databases">
        <authorList>
            <person name="Liu J."/>
        </authorList>
    </citation>
    <scope>NUCLEOTIDE SEQUENCE</scope>
    <source>
        <strain evidence="1">NBU2967</strain>
    </source>
</reference>
<gene>
    <name evidence="1" type="ORF">ACEZ3G_14650</name>
</gene>
<name>A0ACC7LND0_9FLAO</name>
<dbReference type="EMBL" id="JBHFPV010000004">
    <property type="protein sequence ID" value="MFH6604726.1"/>
    <property type="molecule type" value="Genomic_DNA"/>
</dbReference>
<proteinExistence type="predicted"/>
<keyword evidence="2" id="KW-1185">Reference proteome</keyword>
<sequence>MKSLRLILSNPRYFAPAWVFASLNIWFGTWAIYIPTVKENLGIDKSQLGIAIFFLSLGVFTVFPVAARIINWLGVGRATWYGVLLCSFTALLPLVATNYYSLMGSLFLFGASNGLTDISMNTLVTELEKEDKQNFMSAAHGFFSLGGVLAGLGSFLIVYIGNPALHMAIVVFAVLLINYLLHKNYFHITAAPVEKEPFSLKLFKPLLVIGIVSFMVMGGEGAIVDWSGLFLKEISLAPEALWGTGFLAFSVTMTTGRFLGDSISQKIGSVKIVALGSLVATAGYMAVLSTYTFLAIIGFGLIGLGFSVIIPELFRIGGNVKGIESSQGVAFIAGTGYAGFLAAPPILGFLADRYSLMTSFMVLLACVIIVLLATRILRNSRG</sequence>
<comment type="caution">
    <text evidence="1">The sequence shown here is derived from an EMBL/GenBank/DDBJ whole genome shotgun (WGS) entry which is preliminary data.</text>
</comment>